<dbReference type="Proteomes" id="UP000324222">
    <property type="component" value="Unassembled WGS sequence"/>
</dbReference>
<proteinExistence type="predicted"/>
<dbReference type="AlphaFoldDB" id="A0A5B7E0C0"/>
<organism evidence="2 3">
    <name type="scientific">Portunus trituberculatus</name>
    <name type="common">Swimming crab</name>
    <name type="synonym">Neptunus trituberculatus</name>
    <dbReference type="NCBI Taxonomy" id="210409"/>
    <lineage>
        <taxon>Eukaryota</taxon>
        <taxon>Metazoa</taxon>
        <taxon>Ecdysozoa</taxon>
        <taxon>Arthropoda</taxon>
        <taxon>Crustacea</taxon>
        <taxon>Multicrustacea</taxon>
        <taxon>Malacostraca</taxon>
        <taxon>Eumalacostraca</taxon>
        <taxon>Eucarida</taxon>
        <taxon>Decapoda</taxon>
        <taxon>Pleocyemata</taxon>
        <taxon>Brachyura</taxon>
        <taxon>Eubrachyura</taxon>
        <taxon>Portunoidea</taxon>
        <taxon>Portunidae</taxon>
        <taxon>Portuninae</taxon>
        <taxon>Portunus</taxon>
    </lineage>
</organism>
<feature type="signal peptide" evidence="1">
    <location>
        <begin position="1"/>
        <end position="25"/>
    </location>
</feature>
<sequence>MKAEWWELLLKGLLVQMLILEHLKSNNMVSLTIDRWTDSASCCPAGGLQLREGHCVCRSSSLGYRTKRFRHHPPPVKLLHCGLNLSSVGLQLAEEGDSLQLKEWQIEEFVKQFQAITISH</sequence>
<accession>A0A5B7E0C0</accession>
<name>A0A5B7E0C0_PORTR</name>
<feature type="chain" id="PRO_5022840334" evidence="1">
    <location>
        <begin position="26"/>
        <end position="120"/>
    </location>
</feature>
<keyword evidence="3" id="KW-1185">Reference proteome</keyword>
<comment type="caution">
    <text evidence="2">The sequence shown here is derived from an EMBL/GenBank/DDBJ whole genome shotgun (WGS) entry which is preliminary data.</text>
</comment>
<reference evidence="2 3" key="1">
    <citation type="submission" date="2019-05" db="EMBL/GenBank/DDBJ databases">
        <title>Another draft genome of Portunus trituberculatus and its Hox gene families provides insights of decapod evolution.</title>
        <authorList>
            <person name="Jeong J.-H."/>
            <person name="Song I."/>
            <person name="Kim S."/>
            <person name="Choi T."/>
            <person name="Kim D."/>
            <person name="Ryu S."/>
            <person name="Kim W."/>
        </authorList>
    </citation>
    <scope>NUCLEOTIDE SEQUENCE [LARGE SCALE GENOMIC DNA]</scope>
    <source>
        <tissue evidence="2">Muscle</tissue>
    </source>
</reference>
<evidence type="ECO:0000313" key="2">
    <source>
        <dbReference type="EMBL" id="MPC26777.1"/>
    </source>
</evidence>
<gene>
    <name evidence="2" type="ORF">E2C01_019925</name>
</gene>
<protein>
    <submittedName>
        <fullName evidence="2">Uncharacterized protein</fullName>
    </submittedName>
</protein>
<dbReference type="EMBL" id="VSRR010001650">
    <property type="protein sequence ID" value="MPC26777.1"/>
    <property type="molecule type" value="Genomic_DNA"/>
</dbReference>
<keyword evidence="1" id="KW-0732">Signal</keyword>
<evidence type="ECO:0000313" key="3">
    <source>
        <dbReference type="Proteomes" id="UP000324222"/>
    </source>
</evidence>
<evidence type="ECO:0000256" key="1">
    <source>
        <dbReference type="SAM" id="SignalP"/>
    </source>
</evidence>